<dbReference type="Pfam" id="PF00005">
    <property type="entry name" value="ABC_tran"/>
    <property type="match status" value="1"/>
</dbReference>
<evidence type="ECO:0000256" key="2">
    <source>
        <dbReference type="ARBA" id="ARBA00022741"/>
    </source>
</evidence>
<dbReference type="GO" id="GO:0016887">
    <property type="term" value="F:ATP hydrolysis activity"/>
    <property type="evidence" value="ECO:0007669"/>
    <property type="project" value="InterPro"/>
</dbReference>
<dbReference type="SUPFAM" id="SSF52540">
    <property type="entry name" value="P-loop containing nucleoside triphosphate hydrolases"/>
    <property type="match status" value="1"/>
</dbReference>
<dbReference type="InterPro" id="IPR003439">
    <property type="entry name" value="ABC_transporter-like_ATP-bd"/>
</dbReference>
<organism evidence="6 7">
    <name type="scientific">Anoxynatronum buryatiense</name>
    <dbReference type="NCBI Taxonomy" id="489973"/>
    <lineage>
        <taxon>Bacteria</taxon>
        <taxon>Bacillati</taxon>
        <taxon>Bacillota</taxon>
        <taxon>Clostridia</taxon>
        <taxon>Eubacteriales</taxon>
        <taxon>Clostridiaceae</taxon>
        <taxon>Anoxynatronum</taxon>
    </lineage>
</organism>
<dbReference type="PROSITE" id="PS50893">
    <property type="entry name" value="ABC_TRANSPORTER_2"/>
    <property type="match status" value="1"/>
</dbReference>
<evidence type="ECO:0000259" key="5">
    <source>
        <dbReference type="PROSITE" id="PS50893"/>
    </source>
</evidence>
<dbReference type="EMBL" id="FXUF01000011">
    <property type="protein sequence ID" value="SMP63382.1"/>
    <property type="molecule type" value="Genomic_DNA"/>
</dbReference>
<proteinExistence type="predicted"/>
<dbReference type="GO" id="GO:0015418">
    <property type="term" value="F:ABC-type quaternary ammonium compound transporting activity"/>
    <property type="evidence" value="ECO:0007669"/>
    <property type="project" value="UniProtKB-EC"/>
</dbReference>
<evidence type="ECO:0000313" key="7">
    <source>
        <dbReference type="Proteomes" id="UP001158066"/>
    </source>
</evidence>
<dbReference type="PANTHER" id="PTHR42781">
    <property type="entry name" value="SPERMIDINE/PUTRESCINE IMPORT ATP-BINDING PROTEIN POTA"/>
    <property type="match status" value="1"/>
</dbReference>
<accession>A0AA45WXB6</accession>
<sequence length="272" mass="30509">MAVIEFQKVTKSYGEGDVLKGLDLQVEKGEFITLLGESGCGKTTLLKIINGMIPFDTGYVKIGGKLLSEWNIVELRRQIGYVIQHIGLFPHMTVAENIAYVLSLQKSPKTLQQQKAEMLMDLVGLPREFMPRYPRELSGGQKQRVGVARALAAEPEIILMDEPFGAVDERTRNQLQEEMGAIHRQMNNTILFVTHDIQEAMKLGTRVVLMNQGVIEQTGTPGELVLRPANDFVRRFLGNKGYLALLDDDHVSRMYEEALKNEAITEEIPALN</sequence>
<keyword evidence="1" id="KW-0813">Transport</keyword>
<feature type="domain" description="ABC transporter" evidence="5">
    <location>
        <begin position="4"/>
        <end position="237"/>
    </location>
</feature>
<dbReference type="FunFam" id="3.40.50.300:FF:000425">
    <property type="entry name" value="Probable ABC transporter, ATP-binding subunit"/>
    <property type="match status" value="1"/>
</dbReference>
<dbReference type="InterPro" id="IPR050093">
    <property type="entry name" value="ABC_SmlMolc_Importer"/>
</dbReference>
<evidence type="ECO:0000256" key="1">
    <source>
        <dbReference type="ARBA" id="ARBA00022448"/>
    </source>
</evidence>
<dbReference type="SMART" id="SM00382">
    <property type="entry name" value="AAA"/>
    <property type="match status" value="1"/>
</dbReference>
<gene>
    <name evidence="6" type="ORF">SAMN06296020_1115</name>
</gene>
<dbReference type="AlphaFoldDB" id="A0AA45WXB6"/>
<evidence type="ECO:0000256" key="3">
    <source>
        <dbReference type="ARBA" id="ARBA00022840"/>
    </source>
</evidence>
<dbReference type="RefSeq" id="WP_283409928.1">
    <property type="nucleotide sequence ID" value="NZ_FXUF01000011.1"/>
</dbReference>
<dbReference type="GO" id="GO:0005524">
    <property type="term" value="F:ATP binding"/>
    <property type="evidence" value="ECO:0007669"/>
    <property type="project" value="UniProtKB-KW"/>
</dbReference>
<keyword evidence="7" id="KW-1185">Reference proteome</keyword>
<keyword evidence="3 6" id="KW-0067">ATP-binding</keyword>
<evidence type="ECO:0000313" key="6">
    <source>
        <dbReference type="EMBL" id="SMP63382.1"/>
    </source>
</evidence>
<evidence type="ECO:0000256" key="4">
    <source>
        <dbReference type="ARBA" id="ARBA00066388"/>
    </source>
</evidence>
<protein>
    <recommendedName>
        <fullName evidence="4">ABC-type quaternary amine transporter</fullName>
        <ecNumber evidence="4">7.6.2.9</ecNumber>
    </recommendedName>
</protein>
<dbReference type="InterPro" id="IPR017871">
    <property type="entry name" value="ABC_transporter-like_CS"/>
</dbReference>
<dbReference type="PROSITE" id="PS00211">
    <property type="entry name" value="ABC_TRANSPORTER_1"/>
    <property type="match status" value="1"/>
</dbReference>
<keyword evidence="2" id="KW-0547">Nucleotide-binding</keyword>
<name>A0AA45WXB6_9CLOT</name>
<dbReference type="EC" id="7.6.2.9" evidence="4"/>
<comment type="caution">
    <text evidence="6">The sequence shown here is derived from an EMBL/GenBank/DDBJ whole genome shotgun (WGS) entry which is preliminary data.</text>
</comment>
<reference evidence="6" key="1">
    <citation type="submission" date="2017-05" db="EMBL/GenBank/DDBJ databases">
        <authorList>
            <person name="Varghese N."/>
            <person name="Submissions S."/>
        </authorList>
    </citation>
    <scope>NUCLEOTIDE SEQUENCE</scope>
    <source>
        <strain evidence="6">Su22</strain>
    </source>
</reference>
<dbReference type="InterPro" id="IPR003593">
    <property type="entry name" value="AAA+_ATPase"/>
</dbReference>
<dbReference type="Gene3D" id="3.40.50.300">
    <property type="entry name" value="P-loop containing nucleotide triphosphate hydrolases"/>
    <property type="match status" value="1"/>
</dbReference>
<dbReference type="InterPro" id="IPR027417">
    <property type="entry name" value="P-loop_NTPase"/>
</dbReference>
<dbReference type="PANTHER" id="PTHR42781:SF4">
    <property type="entry name" value="SPERMIDINE_PUTRESCINE IMPORT ATP-BINDING PROTEIN POTA"/>
    <property type="match status" value="1"/>
</dbReference>
<dbReference type="Proteomes" id="UP001158066">
    <property type="component" value="Unassembled WGS sequence"/>
</dbReference>